<feature type="domain" description="Major facilitator superfamily (MFS) profile" evidence="6">
    <location>
        <begin position="4"/>
        <end position="383"/>
    </location>
</feature>
<dbReference type="PANTHER" id="PTHR43124:SF3">
    <property type="entry name" value="CHLORAMPHENICOL EFFLUX PUMP RV0191"/>
    <property type="match status" value="1"/>
</dbReference>
<dbReference type="CDD" id="cd17324">
    <property type="entry name" value="MFS_NepI_like"/>
    <property type="match status" value="1"/>
</dbReference>
<keyword evidence="2" id="KW-1003">Cell membrane</keyword>
<dbReference type="GO" id="GO:0022857">
    <property type="term" value="F:transmembrane transporter activity"/>
    <property type="evidence" value="ECO:0007669"/>
    <property type="project" value="InterPro"/>
</dbReference>
<keyword evidence="5" id="KW-0472">Membrane</keyword>
<sequence>MTLPIYALTLAIFAQGCSEFMFAGLITEVGDDFGVSLAAAGTLTSAFAVGIIVGAPLMALIGGRWPRRRALVLFLSVFIAAHIVGATAASFPLLLIVRVVSAVANAGFLAVALTTAMSIAGPRAKGRTTALLLSGITIACVAGVPGGAALGYFWGWRAALWAVVLVSVPALAAIMYALPAGRPVTGLPSAIGELRTLRSRRLQTTLAAGVLCNAAIFCAFTYLAPVSVQVTSLSPAWTPALLALFGCGSFVGVHATGRLADSHANLVAGGGGVLLLAGWIAFAGTAAHSWLFVTLIFALGALSFGVGSTLFSQGLYAASDAPMLGSSLTTAAFNVGTVIGPSLGGASIHTALGYRGPLWVSVMLAALALVVTLCGLQATPNKDGCNVSEIALMRQAR</sequence>
<evidence type="ECO:0000256" key="4">
    <source>
        <dbReference type="ARBA" id="ARBA00022989"/>
    </source>
</evidence>
<protein>
    <submittedName>
        <fullName evidence="7">Probable chloramphenicol resistance protein</fullName>
    </submittedName>
</protein>
<dbReference type="SUPFAM" id="SSF103473">
    <property type="entry name" value="MFS general substrate transporter"/>
    <property type="match status" value="1"/>
</dbReference>
<comment type="subcellular location">
    <subcellularLocation>
        <location evidence="1">Cell membrane</location>
        <topology evidence="1">Multi-pass membrane protein</topology>
    </subcellularLocation>
</comment>
<organism evidence="7 8">
    <name type="scientific">Mycobacteroides abscessus</name>
    <dbReference type="NCBI Taxonomy" id="36809"/>
    <lineage>
        <taxon>Bacteria</taxon>
        <taxon>Bacillati</taxon>
        <taxon>Actinomycetota</taxon>
        <taxon>Actinomycetes</taxon>
        <taxon>Mycobacteriales</taxon>
        <taxon>Mycobacteriaceae</taxon>
        <taxon>Mycobacteroides</taxon>
    </lineage>
</organism>
<dbReference type="EMBL" id="CSWP01000001">
    <property type="protein sequence ID" value="CPV32766.1"/>
    <property type="molecule type" value="Genomic_DNA"/>
</dbReference>
<dbReference type="InterPro" id="IPR020846">
    <property type="entry name" value="MFS_dom"/>
</dbReference>
<dbReference type="InterPro" id="IPR011701">
    <property type="entry name" value="MFS"/>
</dbReference>
<accession>A0A0U0ZG99</accession>
<dbReference type="PANTHER" id="PTHR43124">
    <property type="entry name" value="PURINE EFFLUX PUMP PBUE"/>
    <property type="match status" value="1"/>
</dbReference>
<evidence type="ECO:0000256" key="5">
    <source>
        <dbReference type="ARBA" id="ARBA00023136"/>
    </source>
</evidence>
<dbReference type="InterPro" id="IPR036259">
    <property type="entry name" value="MFS_trans_sf"/>
</dbReference>
<dbReference type="InterPro" id="IPR050189">
    <property type="entry name" value="MFS_Efflux_Transporters"/>
</dbReference>
<dbReference type="Proteomes" id="UP000045782">
    <property type="component" value="Unassembled WGS sequence"/>
</dbReference>
<evidence type="ECO:0000256" key="3">
    <source>
        <dbReference type="ARBA" id="ARBA00022692"/>
    </source>
</evidence>
<dbReference type="AlphaFoldDB" id="A0A0U0ZG99"/>
<evidence type="ECO:0000313" key="8">
    <source>
        <dbReference type="Proteomes" id="UP000045782"/>
    </source>
</evidence>
<evidence type="ECO:0000313" key="7">
    <source>
        <dbReference type="EMBL" id="CPV32766.1"/>
    </source>
</evidence>
<gene>
    <name evidence="7" type="primary">ydhP_1</name>
    <name evidence="7" type="ORF">ERS075579_00372</name>
</gene>
<name>A0A0U0ZG99_9MYCO</name>
<dbReference type="PROSITE" id="PS50850">
    <property type="entry name" value="MFS"/>
    <property type="match status" value="1"/>
</dbReference>
<evidence type="ECO:0000256" key="1">
    <source>
        <dbReference type="ARBA" id="ARBA00004651"/>
    </source>
</evidence>
<reference evidence="7 8" key="1">
    <citation type="submission" date="2015-03" db="EMBL/GenBank/DDBJ databases">
        <authorList>
            <person name="Murphy D."/>
        </authorList>
    </citation>
    <scope>NUCLEOTIDE SEQUENCE [LARGE SCALE GENOMIC DNA]</scope>
    <source>
        <strain evidence="7 8">PAP088</strain>
    </source>
</reference>
<keyword evidence="3" id="KW-0812">Transmembrane</keyword>
<dbReference type="GO" id="GO:0005886">
    <property type="term" value="C:plasma membrane"/>
    <property type="evidence" value="ECO:0007669"/>
    <property type="project" value="UniProtKB-SubCell"/>
</dbReference>
<dbReference type="Pfam" id="PF07690">
    <property type="entry name" value="MFS_1"/>
    <property type="match status" value="1"/>
</dbReference>
<evidence type="ECO:0000259" key="6">
    <source>
        <dbReference type="PROSITE" id="PS50850"/>
    </source>
</evidence>
<evidence type="ECO:0000256" key="2">
    <source>
        <dbReference type="ARBA" id="ARBA00022475"/>
    </source>
</evidence>
<dbReference type="Gene3D" id="1.20.1250.20">
    <property type="entry name" value="MFS general substrate transporter like domains"/>
    <property type="match status" value="2"/>
</dbReference>
<proteinExistence type="predicted"/>
<keyword evidence="4" id="KW-1133">Transmembrane helix</keyword>
<dbReference type="NCBIfam" id="NF033135">
    <property type="entry name" value="cmx_cmrA"/>
    <property type="match status" value="1"/>
</dbReference>